<feature type="domain" description="CID" evidence="1">
    <location>
        <begin position="1"/>
        <end position="93"/>
    </location>
</feature>
<dbReference type="SUPFAM" id="SSF48464">
    <property type="entry name" value="ENTH/VHS domain"/>
    <property type="match status" value="1"/>
</dbReference>
<evidence type="ECO:0000313" key="2">
    <source>
        <dbReference type="EMBL" id="CAI6373423.1"/>
    </source>
</evidence>
<dbReference type="Proteomes" id="UP001160148">
    <property type="component" value="Unassembled WGS sequence"/>
</dbReference>
<protein>
    <recommendedName>
        <fullName evidence="1">CID domain-containing protein</fullName>
    </recommendedName>
</protein>
<proteinExistence type="predicted"/>
<dbReference type="InterPro" id="IPR008942">
    <property type="entry name" value="ENTH_VHS"/>
</dbReference>
<keyword evidence="3" id="KW-1185">Reference proteome</keyword>
<dbReference type="GO" id="GO:0031124">
    <property type="term" value="P:mRNA 3'-end processing"/>
    <property type="evidence" value="ECO:0007669"/>
    <property type="project" value="TreeGrafter"/>
</dbReference>
<dbReference type="GO" id="GO:0000993">
    <property type="term" value="F:RNA polymerase II complex binding"/>
    <property type="evidence" value="ECO:0007669"/>
    <property type="project" value="TreeGrafter"/>
</dbReference>
<dbReference type="Gene3D" id="1.25.40.90">
    <property type="match status" value="1"/>
</dbReference>
<accession>A0AAV0XZ50</accession>
<evidence type="ECO:0000313" key="3">
    <source>
        <dbReference type="Proteomes" id="UP001160148"/>
    </source>
</evidence>
<dbReference type="AlphaFoldDB" id="A0AAV0XZ50"/>
<sequence length="93" mass="11156">MREYSDSEFEKKLMLLKNTHGLIKSLSAWCFERHEHYKSIISVWFNAIKKARIEKRLTLFYLANDVIHNSKKSNYKFIDGWATTIQKSIPYVR</sequence>
<dbReference type="EMBL" id="CARXXK010001098">
    <property type="protein sequence ID" value="CAI6373423.1"/>
    <property type="molecule type" value="Genomic_DNA"/>
</dbReference>
<dbReference type="SMART" id="SM00582">
    <property type="entry name" value="RPR"/>
    <property type="match status" value="1"/>
</dbReference>
<reference evidence="2 3" key="1">
    <citation type="submission" date="2023-01" db="EMBL/GenBank/DDBJ databases">
        <authorList>
            <person name="Whitehead M."/>
        </authorList>
    </citation>
    <scope>NUCLEOTIDE SEQUENCE [LARGE SCALE GENOMIC DNA]</scope>
</reference>
<organism evidence="2 3">
    <name type="scientific">Macrosiphum euphorbiae</name>
    <name type="common">potato aphid</name>
    <dbReference type="NCBI Taxonomy" id="13131"/>
    <lineage>
        <taxon>Eukaryota</taxon>
        <taxon>Metazoa</taxon>
        <taxon>Ecdysozoa</taxon>
        <taxon>Arthropoda</taxon>
        <taxon>Hexapoda</taxon>
        <taxon>Insecta</taxon>
        <taxon>Pterygota</taxon>
        <taxon>Neoptera</taxon>
        <taxon>Paraneoptera</taxon>
        <taxon>Hemiptera</taxon>
        <taxon>Sternorrhyncha</taxon>
        <taxon>Aphidomorpha</taxon>
        <taxon>Aphidoidea</taxon>
        <taxon>Aphididae</taxon>
        <taxon>Macrosiphini</taxon>
        <taxon>Macrosiphum</taxon>
    </lineage>
</organism>
<dbReference type="Pfam" id="PF04818">
    <property type="entry name" value="CID"/>
    <property type="match status" value="1"/>
</dbReference>
<gene>
    <name evidence="2" type="ORF">MEUPH1_LOCUS27179</name>
</gene>
<evidence type="ECO:0000259" key="1">
    <source>
        <dbReference type="PROSITE" id="PS51391"/>
    </source>
</evidence>
<dbReference type="PROSITE" id="PS51391">
    <property type="entry name" value="CID"/>
    <property type="match status" value="1"/>
</dbReference>
<dbReference type="InterPro" id="IPR006569">
    <property type="entry name" value="CID_dom"/>
</dbReference>
<comment type="caution">
    <text evidence="2">The sequence shown here is derived from an EMBL/GenBank/DDBJ whole genome shotgun (WGS) entry which is preliminary data.</text>
</comment>
<dbReference type="PANTHER" id="PTHR12460:SF40">
    <property type="entry name" value="REGULATION OF NUCLEAR PRE-MRNA DOMAIN-CONTAINING PROTEIN 2"/>
    <property type="match status" value="1"/>
</dbReference>
<name>A0AAV0XZ50_9HEMI</name>
<dbReference type="PANTHER" id="PTHR12460">
    <property type="entry name" value="CYCLIN-DEPENDENT KINASE INHIBITOR-RELATED PROTEIN"/>
    <property type="match status" value="1"/>
</dbReference>